<organism evidence="2 3">
    <name type="scientific">Ficus carica</name>
    <name type="common">Common fig</name>
    <dbReference type="NCBI Taxonomy" id="3494"/>
    <lineage>
        <taxon>Eukaryota</taxon>
        <taxon>Viridiplantae</taxon>
        <taxon>Streptophyta</taxon>
        <taxon>Embryophyta</taxon>
        <taxon>Tracheophyta</taxon>
        <taxon>Spermatophyta</taxon>
        <taxon>Magnoliopsida</taxon>
        <taxon>eudicotyledons</taxon>
        <taxon>Gunneridae</taxon>
        <taxon>Pentapetalae</taxon>
        <taxon>rosids</taxon>
        <taxon>fabids</taxon>
        <taxon>Rosales</taxon>
        <taxon>Moraceae</taxon>
        <taxon>Ficeae</taxon>
        <taxon>Ficus</taxon>
    </lineage>
</organism>
<reference evidence="2" key="1">
    <citation type="submission" date="2023-07" db="EMBL/GenBank/DDBJ databases">
        <title>draft genome sequence of fig (Ficus carica).</title>
        <authorList>
            <person name="Takahashi T."/>
            <person name="Nishimura K."/>
        </authorList>
    </citation>
    <scope>NUCLEOTIDE SEQUENCE</scope>
</reference>
<accession>A0AA87Z1Y8</accession>
<sequence>MGYNEFIHSEITKHKWREFCPHPIDAVVPIVREFYAHILEEGQKTVDRLEHFCPRSNGNSKEQSYITIQGVVSFSQDSSAAVHTCSDGVQRSSVTAGVHHLGPPHRNGGVPVFDTEERLSSKEAITTIAIARITKIKGIRGNQEQPPTDEEEHDPAPQPTTSPHAAASNSRGPKPAELTQSLKMLEQHMSLQEVQQYQAMEMLQQMHKQQQQYWAYAHQRDFAL</sequence>
<comment type="caution">
    <text evidence="2">The sequence shown here is derived from an EMBL/GenBank/DDBJ whole genome shotgun (WGS) entry which is preliminary data.</text>
</comment>
<dbReference type="Proteomes" id="UP001187192">
    <property type="component" value="Unassembled WGS sequence"/>
</dbReference>
<evidence type="ECO:0000313" key="2">
    <source>
        <dbReference type="EMBL" id="GMN28289.1"/>
    </source>
</evidence>
<dbReference type="AlphaFoldDB" id="A0AA87Z1Y8"/>
<name>A0AA87Z1Y8_FICCA</name>
<protein>
    <submittedName>
        <fullName evidence="2">Uncharacterized protein</fullName>
    </submittedName>
</protein>
<proteinExistence type="predicted"/>
<evidence type="ECO:0000313" key="3">
    <source>
        <dbReference type="Proteomes" id="UP001187192"/>
    </source>
</evidence>
<feature type="compositionally biased region" description="Polar residues" evidence="1">
    <location>
        <begin position="159"/>
        <end position="171"/>
    </location>
</feature>
<evidence type="ECO:0000256" key="1">
    <source>
        <dbReference type="SAM" id="MobiDB-lite"/>
    </source>
</evidence>
<keyword evidence="3" id="KW-1185">Reference proteome</keyword>
<feature type="region of interest" description="Disordered" evidence="1">
    <location>
        <begin position="137"/>
        <end position="176"/>
    </location>
</feature>
<gene>
    <name evidence="2" type="ORF">TIFTF001_041148</name>
</gene>
<dbReference type="EMBL" id="BTGU01001721">
    <property type="protein sequence ID" value="GMN28289.1"/>
    <property type="molecule type" value="Genomic_DNA"/>
</dbReference>